<name>A0A1G5JPW6_9BACT</name>
<dbReference type="Proteomes" id="UP000198870">
    <property type="component" value="Unassembled WGS sequence"/>
</dbReference>
<evidence type="ECO:0000259" key="11">
    <source>
        <dbReference type="PROSITE" id="PS51278"/>
    </source>
</evidence>
<dbReference type="InterPro" id="IPR017932">
    <property type="entry name" value="GATase_2_dom"/>
</dbReference>
<dbReference type="PIRSF" id="PIRSF001589">
    <property type="entry name" value="Asn_synthetase_glu-h"/>
    <property type="match status" value="1"/>
</dbReference>
<dbReference type="Pfam" id="PF13537">
    <property type="entry name" value="GATase_7"/>
    <property type="match status" value="1"/>
</dbReference>
<keyword evidence="8" id="KW-0061">Asparagine biosynthesis</keyword>
<dbReference type="PANTHER" id="PTHR43284:SF1">
    <property type="entry name" value="ASPARAGINE SYNTHETASE"/>
    <property type="match status" value="1"/>
</dbReference>
<dbReference type="EC" id="6.3.5.4" evidence="3"/>
<keyword evidence="8" id="KW-0028">Amino-acid biosynthesis</keyword>
<gene>
    <name evidence="12" type="ORF">SAMN05216233_1398</name>
</gene>
<dbReference type="GO" id="GO:0005524">
    <property type="term" value="F:ATP binding"/>
    <property type="evidence" value="ECO:0007669"/>
    <property type="project" value="UniProtKB-KW"/>
</dbReference>
<comment type="similarity">
    <text evidence="2">Belongs to the asparagine synthetase family.</text>
</comment>
<organism evidence="12 13">
    <name type="scientific">Desulfoluna spongiiphila</name>
    <dbReference type="NCBI Taxonomy" id="419481"/>
    <lineage>
        <taxon>Bacteria</taxon>
        <taxon>Pseudomonadati</taxon>
        <taxon>Thermodesulfobacteriota</taxon>
        <taxon>Desulfobacteria</taxon>
        <taxon>Desulfobacterales</taxon>
        <taxon>Desulfolunaceae</taxon>
        <taxon>Desulfoluna</taxon>
    </lineage>
</organism>
<dbReference type="InterPro" id="IPR014729">
    <property type="entry name" value="Rossmann-like_a/b/a_fold"/>
</dbReference>
<dbReference type="NCBIfam" id="TIGR01536">
    <property type="entry name" value="asn_synth_AEB"/>
    <property type="match status" value="1"/>
</dbReference>
<dbReference type="GO" id="GO:0006529">
    <property type="term" value="P:asparagine biosynthetic process"/>
    <property type="evidence" value="ECO:0007669"/>
    <property type="project" value="UniProtKB-KW"/>
</dbReference>
<feature type="active site" description="For GATase activity" evidence="8">
    <location>
        <position position="2"/>
    </location>
</feature>
<dbReference type="InterPro" id="IPR006426">
    <property type="entry name" value="Asn_synth_AEB"/>
</dbReference>
<keyword evidence="6 8" id="KW-0315">Glutamine amidotransferase</keyword>
<feature type="domain" description="Glutamine amidotransferase type-2" evidence="11">
    <location>
        <begin position="2"/>
        <end position="214"/>
    </location>
</feature>
<dbReference type="PROSITE" id="PS51278">
    <property type="entry name" value="GATASE_TYPE_2"/>
    <property type="match status" value="1"/>
</dbReference>
<dbReference type="Gene3D" id="3.60.20.10">
    <property type="entry name" value="Glutamine Phosphoribosylpyrophosphate, subunit 1, domain 1"/>
    <property type="match status" value="1"/>
</dbReference>
<evidence type="ECO:0000313" key="13">
    <source>
        <dbReference type="Proteomes" id="UP000198870"/>
    </source>
</evidence>
<evidence type="ECO:0000256" key="7">
    <source>
        <dbReference type="ARBA" id="ARBA00048741"/>
    </source>
</evidence>
<evidence type="ECO:0000256" key="6">
    <source>
        <dbReference type="ARBA" id="ARBA00022962"/>
    </source>
</evidence>
<dbReference type="InterPro" id="IPR051786">
    <property type="entry name" value="ASN_synthetase/amidase"/>
</dbReference>
<evidence type="ECO:0000256" key="8">
    <source>
        <dbReference type="PIRSR" id="PIRSR001589-1"/>
    </source>
</evidence>
<dbReference type="InterPro" id="IPR029055">
    <property type="entry name" value="Ntn_hydrolases_N"/>
</dbReference>
<evidence type="ECO:0000256" key="4">
    <source>
        <dbReference type="ARBA" id="ARBA00022741"/>
    </source>
</evidence>
<dbReference type="STRING" id="419481.SAMN05216233_1398"/>
<reference evidence="12 13" key="1">
    <citation type="submission" date="2016-10" db="EMBL/GenBank/DDBJ databases">
        <authorList>
            <person name="de Groot N.N."/>
        </authorList>
    </citation>
    <scope>NUCLEOTIDE SEQUENCE [LARGE SCALE GENOMIC DNA]</scope>
    <source>
        <strain evidence="12 13">AA1</strain>
    </source>
</reference>
<comment type="catalytic activity">
    <reaction evidence="7">
        <text>L-aspartate + L-glutamine + ATP + H2O = L-asparagine + L-glutamate + AMP + diphosphate + H(+)</text>
        <dbReference type="Rhea" id="RHEA:12228"/>
        <dbReference type="ChEBI" id="CHEBI:15377"/>
        <dbReference type="ChEBI" id="CHEBI:15378"/>
        <dbReference type="ChEBI" id="CHEBI:29985"/>
        <dbReference type="ChEBI" id="CHEBI:29991"/>
        <dbReference type="ChEBI" id="CHEBI:30616"/>
        <dbReference type="ChEBI" id="CHEBI:33019"/>
        <dbReference type="ChEBI" id="CHEBI:58048"/>
        <dbReference type="ChEBI" id="CHEBI:58359"/>
        <dbReference type="ChEBI" id="CHEBI:456215"/>
        <dbReference type="EC" id="6.3.5.4"/>
    </reaction>
</comment>
<dbReference type="SUPFAM" id="SSF56235">
    <property type="entry name" value="N-terminal nucleophile aminohydrolases (Ntn hydrolases)"/>
    <property type="match status" value="1"/>
</dbReference>
<dbReference type="RefSeq" id="WP_092215906.1">
    <property type="nucleotide sequence ID" value="NZ_FMUX01000039.1"/>
</dbReference>
<dbReference type="SUPFAM" id="SSF52402">
    <property type="entry name" value="Adenine nucleotide alpha hydrolases-like"/>
    <property type="match status" value="1"/>
</dbReference>
<dbReference type="Gene3D" id="3.40.50.620">
    <property type="entry name" value="HUPs"/>
    <property type="match status" value="1"/>
</dbReference>
<dbReference type="InterPro" id="IPR001962">
    <property type="entry name" value="Asn_synthase"/>
</dbReference>
<dbReference type="CDD" id="cd01991">
    <property type="entry name" value="Asn_synthase_B_C"/>
    <property type="match status" value="1"/>
</dbReference>
<comment type="pathway">
    <text evidence="1">Amino-acid biosynthesis; L-asparagine biosynthesis; L-asparagine from L-aspartate (L-Gln route): step 1/1.</text>
</comment>
<evidence type="ECO:0000256" key="1">
    <source>
        <dbReference type="ARBA" id="ARBA00005187"/>
    </source>
</evidence>
<keyword evidence="4 9" id="KW-0547">Nucleotide-binding</keyword>
<evidence type="ECO:0000313" key="12">
    <source>
        <dbReference type="EMBL" id="SCY90386.1"/>
    </source>
</evidence>
<feature type="binding site" evidence="9">
    <location>
        <position position="101"/>
    </location>
    <ligand>
        <name>L-glutamine</name>
        <dbReference type="ChEBI" id="CHEBI:58359"/>
    </ligand>
</feature>
<keyword evidence="5 9" id="KW-0067">ATP-binding</keyword>
<accession>A0A1G5JPW6</accession>
<protein>
    <recommendedName>
        <fullName evidence="3">asparagine synthase (glutamine-hydrolyzing)</fullName>
        <ecNumber evidence="3">6.3.5.4</ecNumber>
    </recommendedName>
</protein>
<dbReference type="AlphaFoldDB" id="A0A1G5JPW6"/>
<evidence type="ECO:0000256" key="2">
    <source>
        <dbReference type="ARBA" id="ARBA00005752"/>
    </source>
</evidence>
<evidence type="ECO:0000256" key="3">
    <source>
        <dbReference type="ARBA" id="ARBA00012737"/>
    </source>
</evidence>
<feature type="binding site" evidence="9">
    <location>
        <position position="265"/>
    </location>
    <ligand>
        <name>ATP</name>
        <dbReference type="ChEBI" id="CHEBI:30616"/>
    </ligand>
</feature>
<evidence type="ECO:0000256" key="5">
    <source>
        <dbReference type="ARBA" id="ARBA00022840"/>
    </source>
</evidence>
<dbReference type="Pfam" id="PF00733">
    <property type="entry name" value="Asn_synthase"/>
    <property type="match status" value="1"/>
</dbReference>
<dbReference type="GO" id="GO:0004066">
    <property type="term" value="F:asparagine synthase (glutamine-hydrolyzing) activity"/>
    <property type="evidence" value="ECO:0007669"/>
    <property type="project" value="UniProtKB-EC"/>
</dbReference>
<dbReference type="InterPro" id="IPR033738">
    <property type="entry name" value="AsnB_N"/>
</dbReference>
<dbReference type="CDD" id="cd00712">
    <property type="entry name" value="AsnB"/>
    <property type="match status" value="1"/>
</dbReference>
<dbReference type="PANTHER" id="PTHR43284">
    <property type="entry name" value="ASPARAGINE SYNTHETASE (GLUTAMINE-HYDROLYZING)"/>
    <property type="match status" value="1"/>
</dbReference>
<feature type="site" description="Important for beta-aspartyl-AMP intermediate formation" evidence="10">
    <location>
        <position position="366"/>
    </location>
</feature>
<dbReference type="OrthoDB" id="9763290at2"/>
<sequence length="625" mass="69360">MCGIAGVVSRGSNCLRGLLVGSRDSMYHRGPDDSGEWWSADGRVGLGHRRLSVLDLSSGGRQPMSSADDRYHIVYNGEIYNFRELRITLMKLGYCFKSNSDTEVVLYSYQEWGDDCLQKFNGMFALAIYDSGDDNTASSIFFARDRVGKKPFYYKLSQYQFQFASELKGLNVNGSVDVQALNHYLSMGYIPNDLCISEGVKKLPPAHAGRLDLKTMGLRTWKYWSLPENKASQLNDGEELADQLEALLLDSVKQRLVSDVPLGVLLSGGLDSSLIVAAAAQQISGRLKTFTFAQPGSHLDESGYALCVGNHFGTDHHVVEMGTPSMAIIEELAPYVDEPLADSSIIPTFMVSRLTRQHVTVALGGDGGDELFGGYSDYSRALVDQKLIGWVPSYLVGMAAKMAALLPAGVCGRNRISSLRGGALQQMVWGSPYFDLVLRSRLLKESHVAKLGDGFDAPERCLRGLFNGGRDAVDSMTRAHFGSILPDDFLVKVDRQSMANSLEMRTPFLDYRLVEFAFSKIPSQWKVRGRETRRIQQLLAKRMLPSALDTNRKQGFSIPLDNWLRADRCRKVMDYIPYLPDCIQRREVTMLIDGEMKGRANGSRLFSLLMLGIAMKNNGANSYGN</sequence>
<proteinExistence type="inferred from homology"/>
<dbReference type="EMBL" id="FMUX01000039">
    <property type="protein sequence ID" value="SCY90386.1"/>
    <property type="molecule type" value="Genomic_DNA"/>
</dbReference>
<keyword evidence="13" id="KW-1185">Reference proteome</keyword>
<evidence type="ECO:0000256" key="10">
    <source>
        <dbReference type="PIRSR" id="PIRSR001589-3"/>
    </source>
</evidence>
<evidence type="ECO:0000256" key="9">
    <source>
        <dbReference type="PIRSR" id="PIRSR001589-2"/>
    </source>
</evidence>
<dbReference type="GO" id="GO:0005829">
    <property type="term" value="C:cytosol"/>
    <property type="evidence" value="ECO:0007669"/>
    <property type="project" value="TreeGrafter"/>
</dbReference>